<sequence length="423" mass="45791">MDRRAFLSGLAAAPLVVLPGASMAAGSSVVLPDLVPLKIAPDLRARLRGLMRDHGRGSPGYDSARRPYAVFDWDNTSIMNDCEETLLLTLLDTFAFRLAPEDFAKVVRLSVPEGPLAAAYTTIQGTPVAFADLAADLDADYAALAASYGTPAPAERHADLAKDERLQSLRAKLLFAYNALVDTFGDQFGDAWVVGFLAGNTTEQLQRLAAGNNDAGLGRAMAWIEVVSPAARPGRAGVVRQRHLDGLRLTPEIAAIQYALRRAGIDVFVVSASAEEVVKVFACDPRYGYGLPEDRVFGIRMAQVAGRMDWHPAPDWPITWGPGKVEAIRRTMVAERGFGPLLVFGDSDGDADMLSAFPETRLGVIVNRLKGGKIGTLSRMAVEEARQKDPRFMLQGRNETTGEWRPSAATLPFGQTAERLVRD</sequence>
<dbReference type="SUPFAM" id="SSF56784">
    <property type="entry name" value="HAD-like"/>
    <property type="match status" value="1"/>
</dbReference>
<comment type="pathway">
    <text evidence="2">Amino-acid biosynthesis; L-serine biosynthesis; L-serine from 3-phospho-D-glycerate: step 3/3.</text>
</comment>
<dbReference type="Pfam" id="PF12710">
    <property type="entry name" value="HAD"/>
    <property type="match status" value="1"/>
</dbReference>
<evidence type="ECO:0000256" key="6">
    <source>
        <dbReference type="ARBA" id="ARBA00022801"/>
    </source>
</evidence>
<feature type="chain" id="PRO_5020258761" description="phosphoserine phosphatase" evidence="11">
    <location>
        <begin position="25"/>
        <end position="423"/>
    </location>
</feature>
<dbReference type="EMBL" id="SMAI01000005">
    <property type="protein sequence ID" value="TCT05171.1"/>
    <property type="molecule type" value="Genomic_DNA"/>
</dbReference>
<feature type="signal peptide" evidence="11">
    <location>
        <begin position="1"/>
        <end position="24"/>
    </location>
</feature>
<dbReference type="AlphaFoldDB" id="A0A4R3LX03"/>
<evidence type="ECO:0000256" key="8">
    <source>
        <dbReference type="ARBA" id="ARBA00023299"/>
    </source>
</evidence>
<keyword evidence="13" id="KW-1185">Reference proteome</keyword>
<accession>A0A4R3LX03</accession>
<evidence type="ECO:0000256" key="9">
    <source>
        <dbReference type="ARBA" id="ARBA00048138"/>
    </source>
</evidence>
<dbReference type="GO" id="GO:0005737">
    <property type="term" value="C:cytoplasm"/>
    <property type="evidence" value="ECO:0007669"/>
    <property type="project" value="TreeGrafter"/>
</dbReference>
<dbReference type="EC" id="3.1.3.3" evidence="3"/>
<dbReference type="OrthoDB" id="9799365at2"/>
<comment type="cofactor">
    <cofactor evidence="1">
        <name>Mg(2+)</name>
        <dbReference type="ChEBI" id="CHEBI:18420"/>
    </cofactor>
</comment>
<dbReference type="GO" id="GO:0000287">
    <property type="term" value="F:magnesium ion binding"/>
    <property type="evidence" value="ECO:0007669"/>
    <property type="project" value="TreeGrafter"/>
</dbReference>
<reference evidence="12 13" key="1">
    <citation type="submission" date="2019-03" db="EMBL/GenBank/DDBJ databases">
        <title>Genomic Encyclopedia of Type Strains, Phase IV (KMG-IV): sequencing the most valuable type-strain genomes for metagenomic binning, comparative biology and taxonomic classification.</title>
        <authorList>
            <person name="Goeker M."/>
        </authorList>
    </citation>
    <scope>NUCLEOTIDE SEQUENCE [LARGE SCALE GENOMIC DNA]</scope>
    <source>
        <strain evidence="12 13">DSM 9035</strain>
    </source>
</reference>
<keyword evidence="7" id="KW-0460">Magnesium</keyword>
<evidence type="ECO:0000256" key="1">
    <source>
        <dbReference type="ARBA" id="ARBA00001946"/>
    </source>
</evidence>
<dbReference type="RefSeq" id="WP_132031244.1">
    <property type="nucleotide sequence ID" value="NZ_SMAI01000005.1"/>
</dbReference>
<evidence type="ECO:0000256" key="10">
    <source>
        <dbReference type="ARBA" id="ARBA00048523"/>
    </source>
</evidence>
<keyword evidence="11" id="KW-0732">Signal</keyword>
<comment type="caution">
    <text evidence="12">The sequence shown here is derived from an EMBL/GenBank/DDBJ whole genome shotgun (WGS) entry which is preliminary data.</text>
</comment>
<gene>
    <name evidence="12" type="ORF">EDC64_105202</name>
</gene>
<evidence type="ECO:0000256" key="7">
    <source>
        <dbReference type="ARBA" id="ARBA00022842"/>
    </source>
</evidence>
<name>A0A4R3LX03_9HYPH</name>
<dbReference type="PANTHER" id="PTHR43344:SF2">
    <property type="entry name" value="PHOSPHOSERINE PHOSPHATASE"/>
    <property type="match status" value="1"/>
</dbReference>
<protein>
    <recommendedName>
        <fullName evidence="3">phosphoserine phosphatase</fullName>
        <ecNumber evidence="3">3.1.3.3</ecNumber>
    </recommendedName>
</protein>
<dbReference type="InterPro" id="IPR023214">
    <property type="entry name" value="HAD_sf"/>
</dbReference>
<evidence type="ECO:0000256" key="3">
    <source>
        <dbReference type="ARBA" id="ARBA00012640"/>
    </source>
</evidence>
<evidence type="ECO:0000256" key="4">
    <source>
        <dbReference type="ARBA" id="ARBA00022605"/>
    </source>
</evidence>
<dbReference type="GO" id="GO:0006564">
    <property type="term" value="P:L-serine biosynthetic process"/>
    <property type="evidence" value="ECO:0007669"/>
    <property type="project" value="UniProtKB-KW"/>
</dbReference>
<dbReference type="InterPro" id="IPR050582">
    <property type="entry name" value="HAD-like_SerB"/>
</dbReference>
<comment type="catalytic activity">
    <reaction evidence="10">
        <text>O-phospho-D-serine + H2O = D-serine + phosphate</text>
        <dbReference type="Rhea" id="RHEA:24873"/>
        <dbReference type="ChEBI" id="CHEBI:15377"/>
        <dbReference type="ChEBI" id="CHEBI:35247"/>
        <dbReference type="ChEBI" id="CHEBI:43474"/>
        <dbReference type="ChEBI" id="CHEBI:58680"/>
        <dbReference type="EC" id="3.1.3.3"/>
    </reaction>
</comment>
<evidence type="ECO:0000256" key="5">
    <source>
        <dbReference type="ARBA" id="ARBA00022723"/>
    </source>
</evidence>
<dbReference type="PANTHER" id="PTHR43344">
    <property type="entry name" value="PHOSPHOSERINE PHOSPHATASE"/>
    <property type="match status" value="1"/>
</dbReference>
<dbReference type="InterPro" id="IPR036412">
    <property type="entry name" value="HAD-like_sf"/>
</dbReference>
<organism evidence="12 13">
    <name type="scientific">Aquabacter spiritensis</name>
    <dbReference type="NCBI Taxonomy" id="933073"/>
    <lineage>
        <taxon>Bacteria</taxon>
        <taxon>Pseudomonadati</taxon>
        <taxon>Pseudomonadota</taxon>
        <taxon>Alphaproteobacteria</taxon>
        <taxon>Hyphomicrobiales</taxon>
        <taxon>Xanthobacteraceae</taxon>
        <taxon>Aquabacter</taxon>
    </lineage>
</organism>
<dbReference type="Gene3D" id="3.40.50.1000">
    <property type="entry name" value="HAD superfamily/HAD-like"/>
    <property type="match status" value="1"/>
</dbReference>
<evidence type="ECO:0000313" key="13">
    <source>
        <dbReference type="Proteomes" id="UP000294664"/>
    </source>
</evidence>
<dbReference type="Gene3D" id="1.20.1440.320">
    <property type="match status" value="1"/>
</dbReference>
<keyword evidence="4" id="KW-0028">Amino-acid biosynthesis</keyword>
<keyword evidence="8" id="KW-0718">Serine biosynthesis</keyword>
<proteinExistence type="predicted"/>
<evidence type="ECO:0000256" key="2">
    <source>
        <dbReference type="ARBA" id="ARBA00005135"/>
    </source>
</evidence>
<evidence type="ECO:0000313" key="12">
    <source>
        <dbReference type="EMBL" id="TCT05171.1"/>
    </source>
</evidence>
<dbReference type="Proteomes" id="UP000294664">
    <property type="component" value="Unassembled WGS sequence"/>
</dbReference>
<keyword evidence="6 12" id="KW-0378">Hydrolase</keyword>
<keyword evidence="5" id="KW-0479">Metal-binding</keyword>
<dbReference type="GO" id="GO:0036424">
    <property type="term" value="F:L-phosphoserine phosphatase activity"/>
    <property type="evidence" value="ECO:0007669"/>
    <property type="project" value="TreeGrafter"/>
</dbReference>
<comment type="catalytic activity">
    <reaction evidence="9">
        <text>O-phospho-L-serine + H2O = L-serine + phosphate</text>
        <dbReference type="Rhea" id="RHEA:21208"/>
        <dbReference type="ChEBI" id="CHEBI:15377"/>
        <dbReference type="ChEBI" id="CHEBI:33384"/>
        <dbReference type="ChEBI" id="CHEBI:43474"/>
        <dbReference type="ChEBI" id="CHEBI:57524"/>
        <dbReference type="EC" id="3.1.3.3"/>
    </reaction>
</comment>
<evidence type="ECO:0000256" key="11">
    <source>
        <dbReference type="SAM" id="SignalP"/>
    </source>
</evidence>